<evidence type="ECO:0000313" key="2">
    <source>
        <dbReference type="Proteomes" id="UP001165060"/>
    </source>
</evidence>
<accession>A0ABQ6NAT3</accession>
<keyword evidence="2" id="KW-1185">Reference proteome</keyword>
<gene>
    <name evidence="1" type="ORF">TeGR_g8742</name>
</gene>
<sequence>MSDPEMSSGDPTSSLAGSLAPETVAAPPTHAFLKAKFRVGSCKGPKNFPSTETVFHPDDVPTDKRANKMKVKQFLKPSMGTRTWDTKTTGAMEIFSKRTAVNLEFDRSNMYRYNYRAEVLPAKQLAHVNMNKRAAAADTMSEAQRTLVLSQQAADPVLAGKAKRTEEMPVHPKLTGKTKWAQSTIPVSHELRSNLNRIATGSQANSKRANGKLKNYVSVEKKEEIKRAKMRELKKSGADMSKFIMTGKLEEEPLIPTYNRLAKEPSAKYRVYSHSGKWEHNEAEGCHMWSDTGSFTKDGPGDQVRVVNKAAFNFASPCEPRGENLNYTRFDIKSTQGLGNSRMN</sequence>
<comment type="caution">
    <text evidence="1">The sequence shown here is derived from an EMBL/GenBank/DDBJ whole genome shotgun (WGS) entry which is preliminary data.</text>
</comment>
<organism evidence="1 2">
    <name type="scientific">Tetraparma gracilis</name>
    <dbReference type="NCBI Taxonomy" id="2962635"/>
    <lineage>
        <taxon>Eukaryota</taxon>
        <taxon>Sar</taxon>
        <taxon>Stramenopiles</taxon>
        <taxon>Ochrophyta</taxon>
        <taxon>Bolidophyceae</taxon>
        <taxon>Parmales</taxon>
        <taxon>Triparmaceae</taxon>
        <taxon>Tetraparma</taxon>
    </lineage>
</organism>
<evidence type="ECO:0000313" key="1">
    <source>
        <dbReference type="EMBL" id="GMI53638.1"/>
    </source>
</evidence>
<proteinExistence type="predicted"/>
<protein>
    <submittedName>
        <fullName evidence="1">Uncharacterized protein</fullName>
    </submittedName>
</protein>
<reference evidence="1 2" key="1">
    <citation type="journal article" date="2023" name="Commun. Biol.">
        <title>Genome analysis of Parmales, the sister group of diatoms, reveals the evolutionary specialization of diatoms from phago-mixotrophs to photoautotrophs.</title>
        <authorList>
            <person name="Ban H."/>
            <person name="Sato S."/>
            <person name="Yoshikawa S."/>
            <person name="Yamada K."/>
            <person name="Nakamura Y."/>
            <person name="Ichinomiya M."/>
            <person name="Sato N."/>
            <person name="Blanc-Mathieu R."/>
            <person name="Endo H."/>
            <person name="Kuwata A."/>
            <person name="Ogata H."/>
        </authorList>
    </citation>
    <scope>NUCLEOTIDE SEQUENCE [LARGE SCALE GENOMIC DNA]</scope>
</reference>
<dbReference type="Proteomes" id="UP001165060">
    <property type="component" value="Unassembled WGS sequence"/>
</dbReference>
<name>A0ABQ6NAT3_9STRA</name>
<dbReference type="EMBL" id="BRYB01006259">
    <property type="protein sequence ID" value="GMI53638.1"/>
    <property type="molecule type" value="Genomic_DNA"/>
</dbReference>